<feature type="compositionally biased region" description="Low complexity" evidence="1">
    <location>
        <begin position="41"/>
        <end position="52"/>
    </location>
</feature>
<reference evidence="3 4" key="1">
    <citation type="submission" date="2013-08" db="EMBL/GenBank/DDBJ databases">
        <title>The genome sequence of Skermanella stibiiresistens.</title>
        <authorList>
            <person name="Zhu W."/>
            <person name="Wang G."/>
        </authorList>
    </citation>
    <scope>NUCLEOTIDE SEQUENCE [LARGE SCALE GENOMIC DNA]</scope>
    <source>
        <strain evidence="3 4">SB22</strain>
    </source>
</reference>
<keyword evidence="4" id="KW-1185">Reference proteome</keyword>
<gene>
    <name evidence="3" type="ORF">N825_21305</name>
</gene>
<feature type="domain" description="LysM" evidence="2">
    <location>
        <begin position="319"/>
        <end position="368"/>
    </location>
</feature>
<name>W9H081_9PROT</name>
<dbReference type="STRING" id="1385369.N825_21305"/>
<protein>
    <recommendedName>
        <fullName evidence="2">LysM domain-containing protein</fullName>
    </recommendedName>
</protein>
<evidence type="ECO:0000313" key="4">
    <source>
        <dbReference type="Proteomes" id="UP000019486"/>
    </source>
</evidence>
<dbReference type="InterPro" id="IPR018392">
    <property type="entry name" value="LysM"/>
</dbReference>
<dbReference type="EMBL" id="AVFL01000030">
    <property type="protein sequence ID" value="EWY37128.1"/>
    <property type="molecule type" value="Genomic_DNA"/>
</dbReference>
<dbReference type="SMART" id="SM00257">
    <property type="entry name" value="LysM"/>
    <property type="match status" value="1"/>
</dbReference>
<dbReference type="AlphaFoldDB" id="W9H081"/>
<accession>W9H081</accession>
<dbReference type="Pfam" id="PF01476">
    <property type="entry name" value="LysM"/>
    <property type="match status" value="1"/>
</dbReference>
<evidence type="ECO:0000313" key="3">
    <source>
        <dbReference type="EMBL" id="EWY37128.1"/>
    </source>
</evidence>
<dbReference type="InterPro" id="IPR036779">
    <property type="entry name" value="LysM_dom_sf"/>
</dbReference>
<evidence type="ECO:0000259" key="2">
    <source>
        <dbReference type="PROSITE" id="PS51782"/>
    </source>
</evidence>
<comment type="caution">
    <text evidence="3">The sequence shown here is derived from an EMBL/GenBank/DDBJ whole genome shotgun (WGS) entry which is preliminary data.</text>
</comment>
<dbReference type="PANTHER" id="PTHR34700:SF4">
    <property type="entry name" value="PHAGE-LIKE ELEMENT PBSX PROTEIN XKDP"/>
    <property type="match status" value="1"/>
</dbReference>
<dbReference type="PANTHER" id="PTHR34700">
    <property type="entry name" value="POTASSIUM BINDING PROTEIN KBP"/>
    <property type="match status" value="1"/>
</dbReference>
<dbReference type="PROSITE" id="PS51782">
    <property type="entry name" value="LYSM"/>
    <property type="match status" value="1"/>
</dbReference>
<feature type="region of interest" description="Disordered" evidence="1">
    <location>
        <begin position="30"/>
        <end position="57"/>
    </location>
</feature>
<dbReference type="InterPro" id="IPR052196">
    <property type="entry name" value="Bact_Kbp"/>
</dbReference>
<dbReference type="Proteomes" id="UP000019486">
    <property type="component" value="Unassembled WGS sequence"/>
</dbReference>
<sequence length="372" mass="38548">MGLLGAATGLTWLDRNDGPVIGAVSSVATSAREPVSPPAPSQAAQVPLQSASESSLASIDPRGETALAATAPAPELKAGSSPGFDVVRVSPQGNAVIAGRAQPHSTVTVLDGVKVIGETVANQRGEWVLLPDEALKPGGRELSLSARAPAAAEPVRSDDVVVLVLPEPAHDLAGRPSPDRSGALALAVPRDGAGVSAVLQAPPAPMPGTGRRPDDRVGMAPPPPGGVTVDIVDYGVDGQVNIGGRAPARCRVQVYLDNILIGHAIAAADGRWALTPDQPVRSGRYALRADQVAEDGRVAARAEIPFQMAEHNPILAAGQTVVVQPGHSLWRIARRTYGTGIRFSQIYEANLDQIRDPDLIYPGQIFGVPRTN</sequence>
<dbReference type="PATRIC" id="fig|1385369.3.peg.5802"/>
<evidence type="ECO:0000256" key="1">
    <source>
        <dbReference type="SAM" id="MobiDB-lite"/>
    </source>
</evidence>
<dbReference type="SUPFAM" id="SSF54106">
    <property type="entry name" value="LysM domain"/>
    <property type="match status" value="1"/>
</dbReference>
<dbReference type="CDD" id="cd00118">
    <property type="entry name" value="LysM"/>
    <property type="match status" value="1"/>
</dbReference>
<dbReference type="Gene3D" id="3.10.350.10">
    <property type="entry name" value="LysM domain"/>
    <property type="match status" value="1"/>
</dbReference>
<proteinExistence type="predicted"/>
<organism evidence="3 4">
    <name type="scientific">Skermanella stibiiresistens SB22</name>
    <dbReference type="NCBI Taxonomy" id="1385369"/>
    <lineage>
        <taxon>Bacteria</taxon>
        <taxon>Pseudomonadati</taxon>
        <taxon>Pseudomonadota</taxon>
        <taxon>Alphaproteobacteria</taxon>
        <taxon>Rhodospirillales</taxon>
        <taxon>Azospirillaceae</taxon>
        <taxon>Skermanella</taxon>
    </lineage>
</organism>